<keyword evidence="7" id="KW-0418">Kinase</keyword>
<evidence type="ECO:0000256" key="7">
    <source>
        <dbReference type="ARBA" id="ARBA00022777"/>
    </source>
</evidence>
<dbReference type="InterPro" id="IPR003660">
    <property type="entry name" value="HAMP_dom"/>
</dbReference>
<proteinExistence type="predicted"/>
<reference evidence="13" key="1">
    <citation type="submission" date="2021-03" db="EMBL/GenBank/DDBJ databases">
        <title>Whole genome shotgun sequence of Actinoplanes auranticolor NBRC 12245.</title>
        <authorList>
            <person name="Komaki H."/>
            <person name="Tamura T."/>
        </authorList>
    </citation>
    <scope>NUCLEOTIDE SEQUENCE</scope>
    <source>
        <strain evidence="13">NBRC 12245</strain>
    </source>
</reference>
<dbReference type="PROSITE" id="PS50109">
    <property type="entry name" value="HIS_KIN"/>
    <property type="match status" value="1"/>
</dbReference>
<evidence type="ECO:0000256" key="1">
    <source>
        <dbReference type="ARBA" id="ARBA00000085"/>
    </source>
</evidence>
<dbReference type="PRINTS" id="PR00344">
    <property type="entry name" value="BCTRLSENSOR"/>
</dbReference>
<dbReference type="InterPro" id="IPR036097">
    <property type="entry name" value="HisK_dim/P_sf"/>
</dbReference>
<keyword evidence="14" id="KW-1185">Reference proteome</keyword>
<dbReference type="InterPro" id="IPR005467">
    <property type="entry name" value="His_kinase_dom"/>
</dbReference>
<evidence type="ECO:0000256" key="4">
    <source>
        <dbReference type="ARBA" id="ARBA00022553"/>
    </source>
</evidence>
<dbReference type="InterPro" id="IPR036890">
    <property type="entry name" value="HATPase_C_sf"/>
</dbReference>
<feature type="transmembrane region" description="Helical" evidence="10">
    <location>
        <begin position="7"/>
        <end position="27"/>
    </location>
</feature>
<keyword evidence="10" id="KW-0472">Membrane</keyword>
<sequence length="605" mass="64768">MSFRLRIFLLVMVVAVTAIGATAWLTLSLTSRAFNEAQASADRHRFEIADQVARYGLLHGRWPGVDRLAADLSRQTGLHIRLITLDQTVLVDTDNLAGRAAGPVRPGPMLIDPRPQLESWAADADADAADAAAQPALAALLGKGVPASVLLTGPLFGPAPDPVRPVERTPVAGMLRQLAQYRAALVAVRCIADEKPGTEAVLLTDRAPYLTRQQLQEHAGCVRKASELVLENRKRIDIDLLTYQQCSAPGAPEMDRNCAATTFNDRAGVSAALPLQLYLGASGETDVGQLGRPAAFGVAGLILVALIGTAWIARLVSHPVRRLTEASRLLAGGRLNVRVPASGRGELARLSQSFNAMAEAVQRSEERQRRLVADVAHEMRTPLSNLRGYLEGLSDGVVEPSRELFASLHEETMLQRRILDDLQVLALAEVGDLRYAKGPIDLADLVQVGATAHRAVAAEAGIALTVDVPAPVWIEADPDRLRQVLGNLLTNAVRYTDTGGHILVRVRERGAEAVLTVRDTGVGMTPADLLRVFDRFWRADPARQRATGGTGLGLTIAQRIVRDHDGYIEVTSEPGAGTTFTVCLPLRPTAAVSADPPPLSAGPPP</sequence>
<dbReference type="CDD" id="cd06225">
    <property type="entry name" value="HAMP"/>
    <property type="match status" value="1"/>
</dbReference>
<feature type="domain" description="HAMP" evidence="12">
    <location>
        <begin position="314"/>
        <end position="366"/>
    </location>
</feature>
<organism evidence="13 14">
    <name type="scientific">Actinoplanes auranticolor</name>
    <dbReference type="NCBI Taxonomy" id="47988"/>
    <lineage>
        <taxon>Bacteria</taxon>
        <taxon>Bacillati</taxon>
        <taxon>Actinomycetota</taxon>
        <taxon>Actinomycetes</taxon>
        <taxon>Micromonosporales</taxon>
        <taxon>Micromonosporaceae</taxon>
        <taxon>Actinoplanes</taxon>
    </lineage>
</organism>
<keyword evidence="8 10" id="KW-1133">Transmembrane helix</keyword>
<keyword evidence="5" id="KW-0808">Transferase</keyword>
<dbReference type="AlphaFoldDB" id="A0A919S5U3"/>
<keyword evidence="9" id="KW-0902">Two-component regulatory system</keyword>
<dbReference type="SUPFAM" id="SSF158472">
    <property type="entry name" value="HAMP domain-like"/>
    <property type="match status" value="1"/>
</dbReference>
<dbReference type="FunFam" id="3.30.565.10:FF:000006">
    <property type="entry name" value="Sensor histidine kinase WalK"/>
    <property type="match status" value="1"/>
</dbReference>
<dbReference type="InterPro" id="IPR003594">
    <property type="entry name" value="HATPase_dom"/>
</dbReference>
<evidence type="ECO:0000256" key="2">
    <source>
        <dbReference type="ARBA" id="ARBA00004236"/>
    </source>
</evidence>
<comment type="catalytic activity">
    <reaction evidence="1">
        <text>ATP + protein L-histidine = ADP + protein N-phospho-L-histidine.</text>
        <dbReference type="EC" id="2.7.13.3"/>
    </reaction>
</comment>
<evidence type="ECO:0000313" key="13">
    <source>
        <dbReference type="EMBL" id="GIM63416.1"/>
    </source>
</evidence>
<evidence type="ECO:0000313" key="14">
    <source>
        <dbReference type="Proteomes" id="UP000681340"/>
    </source>
</evidence>
<evidence type="ECO:0000256" key="3">
    <source>
        <dbReference type="ARBA" id="ARBA00012438"/>
    </source>
</evidence>
<evidence type="ECO:0000256" key="6">
    <source>
        <dbReference type="ARBA" id="ARBA00022692"/>
    </source>
</evidence>
<accession>A0A919S5U3</accession>
<keyword evidence="4" id="KW-0597">Phosphoprotein</keyword>
<evidence type="ECO:0000256" key="5">
    <source>
        <dbReference type="ARBA" id="ARBA00022679"/>
    </source>
</evidence>
<evidence type="ECO:0000259" key="12">
    <source>
        <dbReference type="PROSITE" id="PS50885"/>
    </source>
</evidence>
<dbReference type="Gene3D" id="6.10.340.10">
    <property type="match status" value="1"/>
</dbReference>
<evidence type="ECO:0000256" key="8">
    <source>
        <dbReference type="ARBA" id="ARBA00022989"/>
    </source>
</evidence>
<feature type="domain" description="Histidine kinase" evidence="11">
    <location>
        <begin position="374"/>
        <end position="588"/>
    </location>
</feature>
<dbReference type="CDD" id="cd16922">
    <property type="entry name" value="HATPase_EvgS-ArcB-TorS-like"/>
    <property type="match status" value="1"/>
</dbReference>
<dbReference type="SUPFAM" id="SSF47384">
    <property type="entry name" value="Homodimeric domain of signal transducing histidine kinase"/>
    <property type="match status" value="1"/>
</dbReference>
<dbReference type="EC" id="2.7.13.3" evidence="3"/>
<dbReference type="InterPro" id="IPR050736">
    <property type="entry name" value="Sensor_HK_Regulatory"/>
</dbReference>
<evidence type="ECO:0000256" key="9">
    <source>
        <dbReference type="ARBA" id="ARBA00023012"/>
    </source>
</evidence>
<dbReference type="PROSITE" id="PS50885">
    <property type="entry name" value="HAMP"/>
    <property type="match status" value="1"/>
</dbReference>
<dbReference type="PANTHER" id="PTHR43711:SF1">
    <property type="entry name" value="HISTIDINE KINASE 1"/>
    <property type="match status" value="1"/>
</dbReference>
<dbReference type="Pfam" id="PF00512">
    <property type="entry name" value="HisKA"/>
    <property type="match status" value="1"/>
</dbReference>
<dbReference type="SMART" id="SM00387">
    <property type="entry name" value="HATPase_c"/>
    <property type="match status" value="1"/>
</dbReference>
<name>A0A919S5U3_9ACTN</name>
<dbReference type="PANTHER" id="PTHR43711">
    <property type="entry name" value="TWO-COMPONENT HISTIDINE KINASE"/>
    <property type="match status" value="1"/>
</dbReference>
<dbReference type="Gene3D" id="3.30.565.10">
    <property type="entry name" value="Histidine kinase-like ATPase, C-terminal domain"/>
    <property type="match status" value="1"/>
</dbReference>
<evidence type="ECO:0000259" key="11">
    <source>
        <dbReference type="PROSITE" id="PS50109"/>
    </source>
</evidence>
<dbReference type="Proteomes" id="UP000681340">
    <property type="component" value="Unassembled WGS sequence"/>
</dbReference>
<protein>
    <recommendedName>
        <fullName evidence="3">histidine kinase</fullName>
        <ecNumber evidence="3">2.7.13.3</ecNumber>
    </recommendedName>
</protein>
<keyword evidence="6 10" id="KW-0812">Transmembrane</keyword>
<dbReference type="Pfam" id="PF02518">
    <property type="entry name" value="HATPase_c"/>
    <property type="match status" value="1"/>
</dbReference>
<evidence type="ECO:0000256" key="10">
    <source>
        <dbReference type="SAM" id="Phobius"/>
    </source>
</evidence>
<dbReference type="CDD" id="cd00082">
    <property type="entry name" value="HisKA"/>
    <property type="match status" value="1"/>
</dbReference>
<dbReference type="InterPro" id="IPR004358">
    <property type="entry name" value="Sig_transdc_His_kin-like_C"/>
</dbReference>
<dbReference type="SMART" id="SM00388">
    <property type="entry name" value="HisKA"/>
    <property type="match status" value="1"/>
</dbReference>
<dbReference type="GO" id="GO:0000155">
    <property type="term" value="F:phosphorelay sensor kinase activity"/>
    <property type="evidence" value="ECO:0007669"/>
    <property type="project" value="InterPro"/>
</dbReference>
<gene>
    <name evidence="13" type="ORF">Aau02nite_03880</name>
</gene>
<dbReference type="SUPFAM" id="SSF55874">
    <property type="entry name" value="ATPase domain of HSP90 chaperone/DNA topoisomerase II/histidine kinase"/>
    <property type="match status" value="1"/>
</dbReference>
<comment type="subcellular location">
    <subcellularLocation>
        <location evidence="2">Cell membrane</location>
    </subcellularLocation>
</comment>
<dbReference type="Pfam" id="PF00672">
    <property type="entry name" value="HAMP"/>
    <property type="match status" value="1"/>
</dbReference>
<dbReference type="GO" id="GO:0005886">
    <property type="term" value="C:plasma membrane"/>
    <property type="evidence" value="ECO:0007669"/>
    <property type="project" value="UniProtKB-SubCell"/>
</dbReference>
<dbReference type="SMART" id="SM00304">
    <property type="entry name" value="HAMP"/>
    <property type="match status" value="1"/>
</dbReference>
<dbReference type="EMBL" id="BOQL01000004">
    <property type="protein sequence ID" value="GIM63416.1"/>
    <property type="molecule type" value="Genomic_DNA"/>
</dbReference>
<dbReference type="InterPro" id="IPR003661">
    <property type="entry name" value="HisK_dim/P_dom"/>
</dbReference>
<dbReference type="Gene3D" id="1.10.287.130">
    <property type="match status" value="1"/>
</dbReference>
<dbReference type="RefSeq" id="WP_212986542.1">
    <property type="nucleotide sequence ID" value="NZ_BAABEA010000046.1"/>
</dbReference>
<comment type="caution">
    <text evidence="13">The sequence shown here is derived from an EMBL/GenBank/DDBJ whole genome shotgun (WGS) entry which is preliminary data.</text>
</comment>